<dbReference type="EMBL" id="CP149822">
    <property type="protein sequence ID" value="WZN43029.1"/>
    <property type="molecule type" value="Genomic_DNA"/>
</dbReference>
<keyword evidence="3" id="KW-1185">Reference proteome</keyword>
<dbReference type="Pfam" id="PF12728">
    <property type="entry name" value="HTH_17"/>
    <property type="match status" value="1"/>
</dbReference>
<name>A0ABZ2YT93_9BACT</name>
<dbReference type="InterPro" id="IPR009061">
    <property type="entry name" value="DNA-bd_dom_put_sf"/>
</dbReference>
<feature type="domain" description="Helix-turn-helix" evidence="1">
    <location>
        <begin position="58"/>
        <end position="101"/>
    </location>
</feature>
<protein>
    <submittedName>
        <fullName evidence="2">Helix-turn-helix domain-containing protein</fullName>
    </submittedName>
</protein>
<evidence type="ECO:0000313" key="3">
    <source>
        <dbReference type="Proteomes" id="UP001485459"/>
    </source>
</evidence>
<dbReference type="RefSeq" id="WP_341837851.1">
    <property type="nucleotide sequence ID" value="NZ_CP149822.1"/>
</dbReference>
<dbReference type="Proteomes" id="UP001485459">
    <property type="component" value="Chromosome"/>
</dbReference>
<evidence type="ECO:0000259" key="1">
    <source>
        <dbReference type="Pfam" id="PF12728"/>
    </source>
</evidence>
<dbReference type="SUPFAM" id="SSF46955">
    <property type="entry name" value="Putative DNA-binding domain"/>
    <property type="match status" value="1"/>
</dbReference>
<reference evidence="3" key="1">
    <citation type="submission" date="2024-03" db="EMBL/GenBank/DDBJ databases">
        <title>Chitinophaga horti sp. nov., isolated from garden soil.</title>
        <authorList>
            <person name="Lee D.S."/>
            <person name="Han D.M."/>
            <person name="Baek J.H."/>
            <person name="Choi D.G."/>
            <person name="Jeon J.H."/>
            <person name="Jeon C.O."/>
        </authorList>
    </citation>
    <scope>NUCLEOTIDE SEQUENCE [LARGE SCALE GENOMIC DNA]</scope>
    <source>
        <strain evidence="3">GPA1</strain>
    </source>
</reference>
<gene>
    <name evidence="2" type="ORF">WJU16_08280</name>
</gene>
<dbReference type="InterPro" id="IPR041657">
    <property type="entry name" value="HTH_17"/>
</dbReference>
<sequence length="117" mass="13406">MESAKNEMPITPMLFPLEPDVFWQKLRLLVREEVGRLEAQPAAGGSTFVTPGLTYKPLLKIAEVCQLFQVTRPTIYDWIKCGKLKRYKVRSRAYFLWNDIQQLLYPDGSSGQSSPVI</sequence>
<organism evidence="2 3">
    <name type="scientific">Chitinophaga pollutisoli</name>
    <dbReference type="NCBI Taxonomy" id="3133966"/>
    <lineage>
        <taxon>Bacteria</taxon>
        <taxon>Pseudomonadati</taxon>
        <taxon>Bacteroidota</taxon>
        <taxon>Chitinophagia</taxon>
        <taxon>Chitinophagales</taxon>
        <taxon>Chitinophagaceae</taxon>
        <taxon>Chitinophaga</taxon>
    </lineage>
</organism>
<accession>A0ABZ2YT93</accession>
<evidence type="ECO:0000313" key="2">
    <source>
        <dbReference type="EMBL" id="WZN43029.1"/>
    </source>
</evidence>
<proteinExistence type="predicted"/>